<evidence type="ECO:0000313" key="1">
    <source>
        <dbReference type="EMBL" id="MCI79588.1"/>
    </source>
</evidence>
<protein>
    <submittedName>
        <fullName evidence="1">Uncharacterized protein</fullName>
    </submittedName>
</protein>
<accession>A0A392UU83</accession>
<evidence type="ECO:0000313" key="2">
    <source>
        <dbReference type="Proteomes" id="UP000265520"/>
    </source>
</evidence>
<proteinExistence type="predicted"/>
<dbReference type="Proteomes" id="UP000265520">
    <property type="component" value="Unassembled WGS sequence"/>
</dbReference>
<dbReference type="AlphaFoldDB" id="A0A392UU83"/>
<reference evidence="1 2" key="1">
    <citation type="journal article" date="2018" name="Front. Plant Sci.">
        <title>Red Clover (Trifolium pratense) and Zigzag Clover (T. medium) - A Picture of Genomic Similarities and Differences.</title>
        <authorList>
            <person name="Dluhosova J."/>
            <person name="Istvanek J."/>
            <person name="Nedelnik J."/>
            <person name="Repkova J."/>
        </authorList>
    </citation>
    <scope>NUCLEOTIDE SEQUENCE [LARGE SCALE GENOMIC DNA]</scope>
    <source>
        <strain evidence="2">cv. 10/8</strain>
        <tissue evidence="1">Leaf</tissue>
    </source>
</reference>
<name>A0A392UU83_9FABA</name>
<comment type="caution">
    <text evidence="1">The sequence shown here is derived from an EMBL/GenBank/DDBJ whole genome shotgun (WGS) entry which is preliminary data.</text>
</comment>
<sequence length="39" mass="4193">MGENLFGAPRAQALVLRRLCLYQLRAAPRSAAPRAGTVP</sequence>
<organism evidence="1 2">
    <name type="scientific">Trifolium medium</name>
    <dbReference type="NCBI Taxonomy" id="97028"/>
    <lineage>
        <taxon>Eukaryota</taxon>
        <taxon>Viridiplantae</taxon>
        <taxon>Streptophyta</taxon>
        <taxon>Embryophyta</taxon>
        <taxon>Tracheophyta</taxon>
        <taxon>Spermatophyta</taxon>
        <taxon>Magnoliopsida</taxon>
        <taxon>eudicotyledons</taxon>
        <taxon>Gunneridae</taxon>
        <taxon>Pentapetalae</taxon>
        <taxon>rosids</taxon>
        <taxon>fabids</taxon>
        <taxon>Fabales</taxon>
        <taxon>Fabaceae</taxon>
        <taxon>Papilionoideae</taxon>
        <taxon>50 kb inversion clade</taxon>
        <taxon>NPAAA clade</taxon>
        <taxon>Hologalegina</taxon>
        <taxon>IRL clade</taxon>
        <taxon>Trifolieae</taxon>
        <taxon>Trifolium</taxon>
    </lineage>
</organism>
<feature type="non-terminal residue" evidence="1">
    <location>
        <position position="39"/>
    </location>
</feature>
<dbReference type="EMBL" id="LXQA010977069">
    <property type="protein sequence ID" value="MCI79588.1"/>
    <property type="molecule type" value="Genomic_DNA"/>
</dbReference>
<keyword evidence="2" id="KW-1185">Reference proteome</keyword>